<dbReference type="PANTHER" id="PTHR10063:SF11">
    <property type="entry name" value="RHO GTPASE-ACTIVATING PROTEIN CG5521-RELATED"/>
    <property type="match status" value="1"/>
</dbReference>
<feature type="region of interest" description="Disordered" evidence="2">
    <location>
        <begin position="153"/>
        <end position="204"/>
    </location>
</feature>
<gene>
    <name evidence="4" type="ORF">PBIL07802_LOCUS22168</name>
</gene>
<dbReference type="InterPro" id="IPR035974">
    <property type="entry name" value="Rap/Ran-GAP_sf"/>
</dbReference>
<dbReference type="GO" id="GO:0005634">
    <property type="term" value="C:nucleus"/>
    <property type="evidence" value="ECO:0007669"/>
    <property type="project" value="InterPro"/>
</dbReference>
<protein>
    <recommendedName>
        <fullName evidence="3">Rap-GAP domain-containing protein</fullName>
    </recommendedName>
</protein>
<dbReference type="AlphaFoldDB" id="A0A7S3DK54"/>
<evidence type="ECO:0000313" key="4">
    <source>
        <dbReference type="EMBL" id="CAE0259892.1"/>
    </source>
</evidence>
<dbReference type="GO" id="GO:0051056">
    <property type="term" value="P:regulation of small GTPase mediated signal transduction"/>
    <property type="evidence" value="ECO:0007669"/>
    <property type="project" value="InterPro"/>
</dbReference>
<dbReference type="PANTHER" id="PTHR10063">
    <property type="entry name" value="TUBERIN"/>
    <property type="match status" value="1"/>
</dbReference>
<reference evidence="4" key="1">
    <citation type="submission" date="2021-01" db="EMBL/GenBank/DDBJ databases">
        <authorList>
            <person name="Corre E."/>
            <person name="Pelletier E."/>
            <person name="Niang G."/>
            <person name="Scheremetjew M."/>
            <person name="Finn R."/>
            <person name="Kale V."/>
            <person name="Holt S."/>
            <person name="Cochrane G."/>
            <person name="Meng A."/>
            <person name="Brown T."/>
            <person name="Cohen L."/>
        </authorList>
    </citation>
    <scope>NUCLEOTIDE SEQUENCE</scope>
    <source>
        <strain evidence="4">NIES-2562</strain>
    </source>
</reference>
<evidence type="ECO:0000256" key="2">
    <source>
        <dbReference type="SAM" id="MobiDB-lite"/>
    </source>
</evidence>
<dbReference type="SUPFAM" id="SSF111347">
    <property type="entry name" value="Rap/Ran-GAP"/>
    <property type="match status" value="1"/>
</dbReference>
<dbReference type="InterPro" id="IPR027107">
    <property type="entry name" value="Tuberin/Ral-act_asu"/>
</dbReference>
<feature type="compositionally biased region" description="Low complexity" evidence="2">
    <location>
        <begin position="180"/>
        <end position="190"/>
    </location>
</feature>
<accession>A0A7S3DK54</accession>
<dbReference type="GO" id="GO:0005096">
    <property type="term" value="F:GTPase activator activity"/>
    <property type="evidence" value="ECO:0007669"/>
    <property type="project" value="UniProtKB-KW"/>
</dbReference>
<keyword evidence="1" id="KW-0343">GTPase activation</keyword>
<feature type="compositionally biased region" description="Acidic residues" evidence="2">
    <location>
        <begin position="158"/>
        <end position="171"/>
    </location>
</feature>
<sequence length="891" mass="98447">MSTVRPAFEKLRSSHFFSIYSSADFVDMTEMRNSIQKLLAEVFREDPSPQIKITCLELSVQLIHDVCLLCLVTANEKDANRKILLDSLRLIQSACLHSHDMVAMGAISCVQSLSLLSDDLGRFDQRIGSDILKSVCNNIFHCITPVISDLKSVREDGTNEPEDSDGEDEKEEDRPREDGSIALSSSSLPSTNMPKRRVTVGGRMDGAFGTTNKNLGGGVGGPAATQGGIIGGSFGSGAGSAATGIGTAGIKKKGPSQVLREKVVTHLLHAIPAWLLSGSPGIMADDGIMHLCFQTLLSCACGEREVSQARIGELLGMVNPSNNSQKTEFLSSGGIRELAESIFYYVFGMAKHYLKWNEGQEVFDEDDGISVLSAEKAIHIVGGRMSILSVVVDSVESKEEKDQIDAEGFRDANVKIWIRDVAGKHCWKSTMRMARELRPAPKTAEGVLSLLEGICSPPVLPEPEYERAMNQMPLYNVQGDTLRVDMLQEMCAYVAEMYPEDYSSSQLQISKRVEEWREELTIEEELVESWLKGQCVRELECQQEKKEAAKRLPNSIVPLPTRGVPTMGELSVPHGWCVEVEEYSKRSKGKQTAALRCFLSNLGYLSLHDLHQVHVIDAASSKYEHALRTLDCVHAKEFHAVAMCFEGPTEFPQSQHFERTFAQLGWTCNTRKDSFQVPFCLPVSSNIESGNEHNNYRVFSTSLYEIQYYYLPSLPPLAGPQKESNGRTEAVDDQVPAQDRGGVLWKHRLVGSMRVFIIWNEYEREFVPPPSLHPNGPTSHISNSDQYVYIVVSPILRDLCKIKVLVNTLYDGFGPLKDEMVVRLDALPSLLRATSLNASRVLKGGIDGRQSPFMERKAAICCALEEFGGKGNAPTENFIASMVASASSVEQ</sequence>
<proteinExistence type="predicted"/>
<dbReference type="GO" id="GO:0005737">
    <property type="term" value="C:cytoplasm"/>
    <property type="evidence" value="ECO:0007669"/>
    <property type="project" value="TreeGrafter"/>
</dbReference>
<dbReference type="EMBL" id="HBIB01034114">
    <property type="protein sequence ID" value="CAE0259892.1"/>
    <property type="molecule type" value="Transcribed_RNA"/>
</dbReference>
<evidence type="ECO:0000256" key="1">
    <source>
        <dbReference type="ARBA" id="ARBA00022468"/>
    </source>
</evidence>
<organism evidence="4">
    <name type="scientific">Palpitomonas bilix</name>
    <dbReference type="NCBI Taxonomy" id="652834"/>
    <lineage>
        <taxon>Eukaryota</taxon>
        <taxon>Eukaryota incertae sedis</taxon>
    </lineage>
</organism>
<feature type="domain" description="Rap-GAP" evidence="3">
    <location>
        <begin position="744"/>
        <end position="858"/>
    </location>
</feature>
<dbReference type="InterPro" id="IPR000331">
    <property type="entry name" value="Rap/Ran_GAP_dom"/>
</dbReference>
<name>A0A7S3DK54_9EUKA</name>
<dbReference type="Gene3D" id="3.40.50.11210">
    <property type="entry name" value="Rap/Ran-GAP"/>
    <property type="match status" value="1"/>
</dbReference>
<evidence type="ECO:0000259" key="3">
    <source>
        <dbReference type="Pfam" id="PF02145"/>
    </source>
</evidence>
<dbReference type="Pfam" id="PF02145">
    <property type="entry name" value="Rap_GAP"/>
    <property type="match status" value="1"/>
</dbReference>